<protein>
    <recommendedName>
        <fullName evidence="10">Alpha-galactosidase</fullName>
        <ecNumber evidence="10">3.2.1.-</ecNumber>
    </recommendedName>
</protein>
<feature type="signal peptide" evidence="11">
    <location>
        <begin position="1"/>
        <end position="21"/>
    </location>
</feature>
<name>A0A5K4F165_SCHMA</name>
<dbReference type="SUPFAM" id="SSF51011">
    <property type="entry name" value="Glycosyl hydrolase domain"/>
    <property type="match status" value="1"/>
</dbReference>
<dbReference type="InterPro" id="IPR013780">
    <property type="entry name" value="Glyco_hydro_b"/>
</dbReference>
<comment type="similarity">
    <text evidence="2 10">Belongs to the glycosyl hydrolase 27 family.</text>
</comment>
<dbReference type="Gene3D" id="2.60.40.1180">
    <property type="entry name" value="Golgi alpha-mannosidase II"/>
    <property type="match status" value="1"/>
</dbReference>
<evidence type="ECO:0000313" key="14">
    <source>
        <dbReference type="WBParaSite" id="Smp_247750.1"/>
    </source>
</evidence>
<dbReference type="Pfam" id="PF16499">
    <property type="entry name" value="Melibiase_2"/>
    <property type="match status" value="1"/>
</dbReference>
<evidence type="ECO:0000256" key="7">
    <source>
        <dbReference type="ARBA" id="ARBA00023180"/>
    </source>
</evidence>
<evidence type="ECO:0000256" key="1">
    <source>
        <dbReference type="ARBA" id="ARBA00004371"/>
    </source>
</evidence>
<dbReference type="InterPro" id="IPR035373">
    <property type="entry name" value="Melibiase/NAGA_C"/>
</dbReference>
<dbReference type="CDD" id="cd14792">
    <property type="entry name" value="GH27"/>
    <property type="match status" value="1"/>
</dbReference>
<dbReference type="GO" id="GO:0009311">
    <property type="term" value="P:oligosaccharide metabolic process"/>
    <property type="evidence" value="ECO:0007669"/>
    <property type="project" value="TreeGrafter"/>
</dbReference>
<comment type="subunit">
    <text evidence="3 10">Homodimer.</text>
</comment>
<dbReference type="SUPFAM" id="SSF51445">
    <property type="entry name" value="(Trans)glycosidases"/>
    <property type="match status" value="1"/>
</dbReference>
<evidence type="ECO:0000256" key="3">
    <source>
        <dbReference type="ARBA" id="ARBA00011738"/>
    </source>
</evidence>
<dbReference type="Gene3D" id="3.20.20.70">
    <property type="entry name" value="Aldolase class I"/>
    <property type="match status" value="1"/>
</dbReference>
<accession>A0A5K4F165</accession>
<dbReference type="PRINTS" id="PR00740">
    <property type="entry name" value="GLHYDRLASE27"/>
</dbReference>
<dbReference type="PANTHER" id="PTHR11452:SF83">
    <property type="entry name" value="ALPHA-GALACTOSIDASE"/>
    <property type="match status" value="1"/>
</dbReference>
<dbReference type="PANTHER" id="PTHR11452">
    <property type="entry name" value="ALPHA-GALACTOSIDASE/ALPHA-N-ACETYLGALACTOSAMINIDASE"/>
    <property type="match status" value="1"/>
</dbReference>
<keyword evidence="9 10" id="KW-0326">Glycosidase</keyword>
<evidence type="ECO:0000256" key="9">
    <source>
        <dbReference type="ARBA" id="ARBA00023295"/>
    </source>
</evidence>
<evidence type="ECO:0000256" key="2">
    <source>
        <dbReference type="ARBA" id="ARBA00009743"/>
    </source>
</evidence>
<dbReference type="InParanoid" id="A0A5K4F165"/>
<dbReference type="GO" id="GO:0004557">
    <property type="term" value="F:alpha-galactosidase activity"/>
    <property type="evidence" value="ECO:0007669"/>
    <property type="project" value="TreeGrafter"/>
</dbReference>
<dbReference type="AlphaFoldDB" id="A0A5K4F165"/>
<organism evidence="13 14">
    <name type="scientific">Schistosoma mansoni</name>
    <name type="common">Blood fluke</name>
    <dbReference type="NCBI Taxonomy" id="6183"/>
    <lineage>
        <taxon>Eukaryota</taxon>
        <taxon>Metazoa</taxon>
        <taxon>Spiralia</taxon>
        <taxon>Lophotrochozoa</taxon>
        <taxon>Platyhelminthes</taxon>
        <taxon>Trematoda</taxon>
        <taxon>Digenea</taxon>
        <taxon>Strigeidida</taxon>
        <taxon>Schistosomatoidea</taxon>
        <taxon>Schistosomatidae</taxon>
        <taxon>Schistosoma</taxon>
    </lineage>
</organism>
<keyword evidence="7" id="KW-0325">Glycoprotein</keyword>
<evidence type="ECO:0000256" key="6">
    <source>
        <dbReference type="ARBA" id="ARBA00023157"/>
    </source>
</evidence>
<evidence type="ECO:0000313" key="13">
    <source>
        <dbReference type="Proteomes" id="UP000008854"/>
    </source>
</evidence>
<dbReference type="InterPro" id="IPR017853">
    <property type="entry name" value="GH"/>
</dbReference>
<dbReference type="GO" id="GO:0005764">
    <property type="term" value="C:lysosome"/>
    <property type="evidence" value="ECO:0007669"/>
    <property type="project" value="UniProtKB-SubCell"/>
</dbReference>
<dbReference type="InterPro" id="IPR000111">
    <property type="entry name" value="Glyco_hydro_27/36_CS"/>
</dbReference>
<dbReference type="Pfam" id="PF17450">
    <property type="entry name" value="Melibiase_2_C"/>
    <property type="match status" value="1"/>
</dbReference>
<dbReference type="Proteomes" id="UP000008854">
    <property type="component" value="Unassembled WGS sequence"/>
</dbReference>
<dbReference type="FunFam" id="3.20.20.70:FF:000197">
    <property type="entry name" value="Alpha-galactosidase"/>
    <property type="match status" value="1"/>
</dbReference>
<evidence type="ECO:0000256" key="10">
    <source>
        <dbReference type="RuleBase" id="RU361168"/>
    </source>
</evidence>
<keyword evidence="6 10" id="KW-1015">Disulfide bond</keyword>
<keyword evidence="8" id="KW-0458">Lysosome</keyword>
<feature type="domain" description="Alpha galactosidase A C-terminal" evidence="12">
    <location>
        <begin position="318"/>
        <end position="407"/>
    </location>
</feature>
<evidence type="ECO:0000259" key="12">
    <source>
        <dbReference type="Pfam" id="PF17450"/>
    </source>
</evidence>
<reference evidence="13" key="1">
    <citation type="journal article" date="2012" name="PLoS Negl. Trop. Dis.">
        <title>A systematically improved high quality genome and transcriptome of the human blood fluke Schistosoma mansoni.</title>
        <authorList>
            <person name="Protasio A.V."/>
            <person name="Tsai I.J."/>
            <person name="Babbage A."/>
            <person name="Nichol S."/>
            <person name="Hunt M."/>
            <person name="Aslett M.A."/>
            <person name="De Silva N."/>
            <person name="Velarde G.S."/>
            <person name="Anderson T.J."/>
            <person name="Clark R.C."/>
            <person name="Davidson C."/>
            <person name="Dillon G.P."/>
            <person name="Holroyd N.E."/>
            <person name="LoVerde P.T."/>
            <person name="Lloyd C."/>
            <person name="McQuillan J."/>
            <person name="Oliveira G."/>
            <person name="Otto T.D."/>
            <person name="Parker-Manuel S.J."/>
            <person name="Quail M.A."/>
            <person name="Wilson R.A."/>
            <person name="Zerlotini A."/>
            <person name="Dunne D.W."/>
            <person name="Berriman M."/>
        </authorList>
    </citation>
    <scope>NUCLEOTIDE SEQUENCE [LARGE SCALE GENOMIC DNA]</scope>
    <source>
        <strain evidence="13">Puerto Rican</strain>
    </source>
</reference>
<feature type="chain" id="PRO_5024424089" description="Alpha-galactosidase" evidence="11">
    <location>
        <begin position="22"/>
        <end position="423"/>
    </location>
</feature>
<evidence type="ECO:0000256" key="4">
    <source>
        <dbReference type="ARBA" id="ARBA00022801"/>
    </source>
</evidence>
<dbReference type="STRING" id="6183.A0A5K4F165"/>
<comment type="subcellular location">
    <subcellularLocation>
        <location evidence="1">Lysosome</location>
    </subcellularLocation>
</comment>
<evidence type="ECO:0000256" key="5">
    <source>
        <dbReference type="ARBA" id="ARBA00023098"/>
    </source>
</evidence>
<dbReference type="FunCoup" id="A0A5K4F165">
    <property type="interactions" value="991"/>
</dbReference>
<evidence type="ECO:0000256" key="8">
    <source>
        <dbReference type="ARBA" id="ARBA00023228"/>
    </source>
</evidence>
<sequence length="423" mass="47900">MFTVLTIVSGVAILTLNCVMCLDNGLARTPPMGWNTWRQLGCQVNCNNNPNNCLSENAIKRTADKLVSDGWRDLGYKYVILDDCWLAKQRDPKTNRIMADPSRFPSGIKSLTEYLHSKDLLLGITLGYGNMTCSGYPGSINHLELDAKSVAEWGVDYVKMHACHCAQNTEPDGFEKFSRLLNGTGRPVTLLCTYPAYSYWLSNHNLVDWERLQNNCNLWRVSSNVQSNWGSIISIINGYKLRNDVLPKVAGPGHWNDPDMLVLGNNGLSNDQKRVHMGMWCMFAAPLLISADMNNVDQFSASLLRNKHLLRIDQDKDGHQAEFVKSRNDVQLWIRKLNNCPSGWAIACIYTRVDGGPINFTTNLDEFKSQMYTISGDKFELLDVFTGDRFKDVRLTENFTIPINPSGIMMFRVNPFELIYTDQ</sequence>
<evidence type="ECO:0000256" key="11">
    <source>
        <dbReference type="SAM" id="SignalP"/>
    </source>
</evidence>
<keyword evidence="13" id="KW-1185">Reference proteome</keyword>
<keyword evidence="5" id="KW-0443">Lipid metabolism</keyword>
<dbReference type="GO" id="GO:0016139">
    <property type="term" value="P:glycoside catabolic process"/>
    <property type="evidence" value="ECO:0007669"/>
    <property type="project" value="TreeGrafter"/>
</dbReference>
<keyword evidence="4 10" id="KW-0378">Hydrolase</keyword>
<keyword evidence="11" id="KW-0732">Signal</keyword>
<dbReference type="EC" id="3.2.1.-" evidence="10"/>
<dbReference type="GO" id="GO:0006629">
    <property type="term" value="P:lipid metabolic process"/>
    <property type="evidence" value="ECO:0007669"/>
    <property type="project" value="UniProtKB-KW"/>
</dbReference>
<proteinExistence type="inferred from homology"/>
<dbReference type="WBParaSite" id="Smp_247750.1">
    <property type="protein sequence ID" value="Smp_247750.1"/>
    <property type="gene ID" value="Smp_247750"/>
</dbReference>
<reference evidence="14" key="2">
    <citation type="submission" date="2019-11" db="UniProtKB">
        <authorList>
            <consortium name="WormBaseParasite"/>
        </authorList>
    </citation>
    <scope>IDENTIFICATION</scope>
    <source>
        <strain evidence="14">Puerto Rican</strain>
    </source>
</reference>
<dbReference type="InterPro" id="IPR002241">
    <property type="entry name" value="Glyco_hydro_27"/>
</dbReference>
<dbReference type="PROSITE" id="PS00512">
    <property type="entry name" value="ALPHA_GALACTOSIDASE"/>
    <property type="match status" value="1"/>
</dbReference>
<dbReference type="InterPro" id="IPR013785">
    <property type="entry name" value="Aldolase_TIM"/>
</dbReference>